<protein>
    <recommendedName>
        <fullName evidence="4">CHAT domain-containing protein</fullName>
    </recommendedName>
</protein>
<organism evidence="5 6">
    <name type="scientific">Hohenbuehelia grisea</name>
    <dbReference type="NCBI Taxonomy" id="104357"/>
    <lineage>
        <taxon>Eukaryota</taxon>
        <taxon>Fungi</taxon>
        <taxon>Dikarya</taxon>
        <taxon>Basidiomycota</taxon>
        <taxon>Agaricomycotina</taxon>
        <taxon>Agaricomycetes</taxon>
        <taxon>Agaricomycetidae</taxon>
        <taxon>Agaricales</taxon>
        <taxon>Pleurotineae</taxon>
        <taxon>Pleurotaceae</taxon>
        <taxon>Hohenbuehelia</taxon>
    </lineage>
</organism>
<evidence type="ECO:0000256" key="1">
    <source>
        <dbReference type="ARBA" id="ARBA00022737"/>
    </source>
</evidence>
<dbReference type="Pfam" id="PF12770">
    <property type="entry name" value="CHAT"/>
    <property type="match status" value="1"/>
</dbReference>
<dbReference type="SMART" id="SM00028">
    <property type="entry name" value="TPR"/>
    <property type="match status" value="4"/>
</dbReference>
<dbReference type="EMBL" id="JASNQZ010000018">
    <property type="protein sequence ID" value="KAL0945206.1"/>
    <property type="molecule type" value="Genomic_DNA"/>
</dbReference>
<sequence>MTSSIDSRTSSTEGPVKSVESIEDPSGDGRPREDAADELEKSIELYTKALELQPPGHPDRAQSLINLAISFADRYRLEGSRDDLEKMIELETEALELRPPGHPGRAESLNNLASSFTDRYRLEGSRDDLEKSIELHTKALELRPPGHPGRAQSLSNLASSFTDRYRLEGSRDDLEKSIELHTKALELRPPGHPDRAESLSNLAISFTDRYRLEGSRDDFEKSIELHTKALELRPPGHPDRHSTIADYAAVLWDPDTTTAPANAASVFALLTEGCMKISLPSPGSLRCARLWANWACEINCGPKIREAYEICITNLERYLSISPTTARQYDALHHASAHPSLPFDAASRILELGDVETAVKWLDASRSLLWSQTQRSRAPLPPDVAKQLDVNLVKDFEKTCSDLQGLSALDNSSLAGGRRAEQNHTISSSADHDLQRRALSTTFERLVTSIQETPGCENFLRPLPFNKLQEAASEGPVIIVNSSKYSSHAILVFADRDPIALPLDDSFHETALNECNSYVETHKGIAKNLERITRWLWNSVVARVVKRLEEEGVRAQPESRMEEGVCREPRIWWCPTGILTVLPFHAAGDGKDFLIDHYVSSYTPTLKSLTVARQSTDSHGADASHSKTLLVAQTKDRKNLPKASKELRLLRDLLDNASTTCLDNEQATKESVLRHLHSHNWVHFICHGAVSDKTPFQSSLQLCKDKSQPNKQKAQLLDLNTIISAHLPDAKFAFLAACHSAEQSSKGLRDEILHLAGALQFSGFRSVVGTLWEMEDEDGPTVTSYFYEAMLNVHASEPDKLAAGQEHTRAACALWKATQVLRNDKKVSLDRWVNFVHIGA</sequence>
<dbReference type="Proteomes" id="UP001556367">
    <property type="component" value="Unassembled WGS sequence"/>
</dbReference>
<accession>A0ABR3IPJ6</accession>
<keyword evidence="2" id="KW-0802">TPR repeat</keyword>
<dbReference type="Gene3D" id="1.25.40.10">
    <property type="entry name" value="Tetratricopeptide repeat domain"/>
    <property type="match status" value="2"/>
</dbReference>
<feature type="region of interest" description="Disordered" evidence="3">
    <location>
        <begin position="1"/>
        <end position="39"/>
    </location>
</feature>
<dbReference type="InterPro" id="IPR019734">
    <property type="entry name" value="TPR_rpt"/>
</dbReference>
<comment type="caution">
    <text evidence="5">The sequence shown here is derived from an EMBL/GenBank/DDBJ whole genome shotgun (WGS) entry which is preliminary data.</text>
</comment>
<dbReference type="InterPro" id="IPR024983">
    <property type="entry name" value="CHAT_dom"/>
</dbReference>
<keyword evidence="1" id="KW-0677">Repeat</keyword>
<evidence type="ECO:0000256" key="3">
    <source>
        <dbReference type="SAM" id="MobiDB-lite"/>
    </source>
</evidence>
<name>A0ABR3IPJ6_9AGAR</name>
<evidence type="ECO:0000259" key="4">
    <source>
        <dbReference type="Pfam" id="PF12770"/>
    </source>
</evidence>
<gene>
    <name evidence="5" type="ORF">HGRIS_000717</name>
</gene>
<feature type="domain" description="CHAT" evidence="4">
    <location>
        <begin position="533"/>
        <end position="840"/>
    </location>
</feature>
<evidence type="ECO:0000313" key="6">
    <source>
        <dbReference type="Proteomes" id="UP001556367"/>
    </source>
</evidence>
<feature type="compositionally biased region" description="Basic and acidic residues" evidence="3">
    <location>
        <begin position="27"/>
        <end position="39"/>
    </location>
</feature>
<evidence type="ECO:0000313" key="5">
    <source>
        <dbReference type="EMBL" id="KAL0945206.1"/>
    </source>
</evidence>
<dbReference type="InterPro" id="IPR011990">
    <property type="entry name" value="TPR-like_helical_dom_sf"/>
</dbReference>
<feature type="compositionally biased region" description="Polar residues" evidence="3">
    <location>
        <begin position="1"/>
        <end position="13"/>
    </location>
</feature>
<dbReference type="Pfam" id="PF13374">
    <property type="entry name" value="TPR_10"/>
    <property type="match status" value="3"/>
</dbReference>
<dbReference type="SUPFAM" id="SSF81901">
    <property type="entry name" value="HCP-like"/>
    <property type="match status" value="1"/>
</dbReference>
<reference evidence="6" key="1">
    <citation type="submission" date="2024-06" db="EMBL/GenBank/DDBJ databases">
        <title>Multi-omics analyses provide insights into the biosynthesis of the anticancer antibiotic pleurotin in Hohenbuehelia grisea.</title>
        <authorList>
            <person name="Weaver J.A."/>
            <person name="Alberti F."/>
        </authorList>
    </citation>
    <scope>NUCLEOTIDE SEQUENCE [LARGE SCALE GENOMIC DNA]</scope>
    <source>
        <strain evidence="6">T-177</strain>
    </source>
</reference>
<dbReference type="PANTHER" id="PTHR45641">
    <property type="entry name" value="TETRATRICOPEPTIDE REPEAT PROTEIN (AFU_ORTHOLOGUE AFUA_6G03870)"/>
    <property type="match status" value="1"/>
</dbReference>
<dbReference type="PANTHER" id="PTHR45641:SF19">
    <property type="entry name" value="NEPHROCYSTIN-3"/>
    <property type="match status" value="1"/>
</dbReference>
<proteinExistence type="predicted"/>
<keyword evidence="6" id="KW-1185">Reference proteome</keyword>
<evidence type="ECO:0000256" key="2">
    <source>
        <dbReference type="ARBA" id="ARBA00022803"/>
    </source>
</evidence>